<evidence type="ECO:0008006" key="9">
    <source>
        <dbReference type="Google" id="ProtNLM"/>
    </source>
</evidence>
<evidence type="ECO:0000256" key="6">
    <source>
        <dbReference type="ARBA" id="ARBA00023296"/>
    </source>
</evidence>
<dbReference type="InterPro" id="IPR005563">
    <property type="entry name" value="A_protein"/>
</dbReference>
<proteinExistence type="inferred from homology"/>
<accession>A0A514D988</accession>
<evidence type="ECO:0000256" key="3">
    <source>
        <dbReference type="ARBA" id="ARBA00022804"/>
    </source>
</evidence>
<evidence type="ECO:0000256" key="4">
    <source>
        <dbReference type="ARBA" id="ARBA00022844"/>
    </source>
</evidence>
<reference evidence="8" key="1">
    <citation type="submission" date="2019-05" db="EMBL/GenBank/DDBJ databases">
        <title>Metatranscriptomic reconstruction reveals RNA viruses with the potential to shape carbon cycling in soil.</title>
        <authorList>
            <person name="Starr E.P."/>
            <person name="Nuccio E."/>
            <person name="Pett-Ridge J."/>
            <person name="Banfield J.F."/>
            <person name="Firestone M.K."/>
        </authorList>
    </citation>
    <scope>NUCLEOTIDE SEQUENCE</scope>
    <source>
        <strain evidence="8">H3_Bulk_Litter_17_scaffold_1584_e_2861</strain>
    </source>
</reference>
<gene>
    <name evidence="8" type="ORF">H3BulkL171584e2861_000002</name>
</gene>
<evidence type="ECO:0000256" key="1">
    <source>
        <dbReference type="ARBA" id="ARBA00004328"/>
    </source>
</evidence>
<sequence>MSNFSITSMRNVVEMVGFDTVYSASTKTTTYTRWTSTDVTQYAQYSASRSGSKTPNYRAIIKAGGTLPDNTLTYSVRNIGYGQAMLEYRFQNPAGDWTHTDVVVLRCNQYSPALPSNPFSDTQLNFRLLSKAKGAEWSLPVFLGELKETAGMVTKSAHRIVNMILALKKGNIAGFIRLFHPSAKIPRERAFRRAKRKFDSNFGRDPAKAVSGAWLEYAYGWMPFLKDVDDAFALLSDLQSHGEAPYISSVRTRVPKEYIETFKSNALMGFGGVLCTGTGLTEWRLSGSAVWRFKVKDLELLGKLGLTNPYSAAWNLLTLSFVADWFIPIGNYLSSLDIPLRFTHVGGSYGFKAEGVHRNINLKANNAGWKIASVTLPNVRILYVQRRPMTGIPTPKLGDLSFRADLGIKQATSAVALLSQTVRNVFRGKG</sequence>
<dbReference type="Pfam" id="PF03863">
    <property type="entry name" value="Phage_mat-A"/>
    <property type="match status" value="1"/>
</dbReference>
<name>A0A514D988_9VIRU</name>
<protein>
    <recommendedName>
        <fullName evidence="9">Maturation</fullName>
    </recommendedName>
</protein>
<evidence type="ECO:0000256" key="5">
    <source>
        <dbReference type="ARBA" id="ARBA00023104"/>
    </source>
</evidence>
<evidence type="ECO:0000256" key="2">
    <source>
        <dbReference type="ARBA" id="ARBA00022581"/>
    </source>
</evidence>
<evidence type="ECO:0000256" key="7">
    <source>
        <dbReference type="ARBA" id="ARBA00035110"/>
    </source>
</evidence>
<evidence type="ECO:0000313" key="8">
    <source>
        <dbReference type="EMBL" id="QDH90166.1"/>
    </source>
</evidence>
<dbReference type="EMBL" id="MN035318">
    <property type="protein sequence ID" value="QDH90166.1"/>
    <property type="molecule type" value="Genomic_RNA"/>
</dbReference>
<keyword evidence="6" id="KW-1160">Virus entry into host cell</keyword>
<comment type="subcellular location">
    <subcellularLocation>
        <location evidence="1">Virion</location>
    </subcellularLocation>
</comment>
<keyword evidence="5" id="KW-1175">Viral attachment to host cell pilus</keyword>
<keyword evidence="4" id="KW-0946">Virion</keyword>
<keyword evidence="3" id="KW-1161">Viral attachment to host cell</keyword>
<keyword evidence="2" id="KW-0945">Host-virus interaction</keyword>
<dbReference type="GO" id="GO:0039666">
    <property type="term" value="P:virion attachment to host cell pilus"/>
    <property type="evidence" value="ECO:0007669"/>
    <property type="project" value="UniProtKB-KW"/>
</dbReference>
<dbReference type="GO" id="GO:0044423">
    <property type="term" value="C:virion component"/>
    <property type="evidence" value="ECO:0007669"/>
    <property type="project" value="UniProtKB-KW"/>
</dbReference>
<comment type="similarity">
    <text evidence="7">Belongs to the Leviviricetes maturation protein family.</text>
</comment>
<organism evidence="8">
    <name type="scientific">Leviviridae sp</name>
    <dbReference type="NCBI Taxonomy" id="2027243"/>
    <lineage>
        <taxon>Viruses</taxon>
        <taxon>Riboviria</taxon>
        <taxon>Orthornavirae</taxon>
        <taxon>Lenarviricota</taxon>
        <taxon>Leviviricetes</taxon>
        <taxon>Norzivirales</taxon>
        <taxon>Fiersviridae</taxon>
    </lineage>
</organism>